<name>Q026T6_SOLUE</name>
<dbReference type="InterPro" id="IPR057363">
    <property type="entry name" value="Volactin"/>
</dbReference>
<dbReference type="OrthoDB" id="7054624at2"/>
<dbReference type="HOGENOM" id="CLU_822850_0_0_0"/>
<proteinExistence type="predicted"/>
<accession>Q026T6</accession>
<gene>
    <name evidence="1" type="ordered locus">Acid_1993</name>
</gene>
<dbReference type="KEGG" id="sus:Acid_1993"/>
<dbReference type="STRING" id="234267.Acid_1993"/>
<dbReference type="InParanoid" id="Q026T6"/>
<dbReference type="InterPro" id="IPR043129">
    <property type="entry name" value="ATPase_NBD"/>
</dbReference>
<dbReference type="SUPFAM" id="SSF53067">
    <property type="entry name" value="Actin-like ATPase domain"/>
    <property type="match status" value="1"/>
</dbReference>
<evidence type="ECO:0000313" key="1">
    <source>
        <dbReference type="EMBL" id="ABJ82983.1"/>
    </source>
</evidence>
<dbReference type="eggNOG" id="COG1077">
    <property type="taxonomic scope" value="Bacteria"/>
</dbReference>
<organism evidence="1">
    <name type="scientific">Solibacter usitatus (strain Ellin6076)</name>
    <dbReference type="NCBI Taxonomy" id="234267"/>
    <lineage>
        <taxon>Bacteria</taxon>
        <taxon>Pseudomonadati</taxon>
        <taxon>Acidobacteriota</taxon>
        <taxon>Terriglobia</taxon>
        <taxon>Bryobacterales</taxon>
        <taxon>Solibacteraceae</taxon>
        <taxon>Candidatus Solibacter</taxon>
    </lineage>
</organism>
<dbReference type="AlphaFoldDB" id="Q026T6"/>
<protein>
    <submittedName>
        <fullName evidence="1">Uncharacterized protein</fullName>
    </submittedName>
</protein>
<reference evidence="1" key="1">
    <citation type="submission" date="2006-10" db="EMBL/GenBank/DDBJ databases">
        <title>Complete sequence of Solibacter usitatus Ellin6076.</title>
        <authorList>
            <consortium name="US DOE Joint Genome Institute"/>
            <person name="Copeland A."/>
            <person name="Lucas S."/>
            <person name="Lapidus A."/>
            <person name="Barry K."/>
            <person name="Detter J.C."/>
            <person name="Glavina del Rio T."/>
            <person name="Hammon N."/>
            <person name="Israni S."/>
            <person name="Dalin E."/>
            <person name="Tice H."/>
            <person name="Pitluck S."/>
            <person name="Thompson L.S."/>
            <person name="Brettin T."/>
            <person name="Bruce D."/>
            <person name="Han C."/>
            <person name="Tapia R."/>
            <person name="Gilna P."/>
            <person name="Schmutz J."/>
            <person name="Larimer F."/>
            <person name="Land M."/>
            <person name="Hauser L."/>
            <person name="Kyrpides N."/>
            <person name="Mikhailova N."/>
            <person name="Janssen P.H."/>
            <person name="Kuske C.R."/>
            <person name="Richardson P."/>
        </authorList>
    </citation>
    <scope>NUCLEOTIDE SEQUENCE</scope>
    <source>
        <strain evidence="1">Ellin6076</strain>
    </source>
</reference>
<dbReference type="EMBL" id="CP000473">
    <property type="protein sequence ID" value="ABJ82983.1"/>
    <property type="molecule type" value="Genomic_DNA"/>
</dbReference>
<dbReference type="Pfam" id="PF25216">
    <property type="entry name" value="Volactin"/>
    <property type="match status" value="1"/>
</dbReference>
<sequence length="335" mass="36041">MSNAEQESNLPLGLDVGTSRIVVARSMDKAHQSAFESQLNAFITMPYSKLAQSLLERESVFHEVFGGELVVTGNDAQRFAEVFHVETRRPMVRGVLNPNEPHSLPVMRSIITRLVGKSGVAGRKIFFSIPAPCLEGDPAIAYHEASIQQILKQLGFDAQPIQEGLAVVFGEMSASNYTGIGISCGSGLCNVCLAVLSVPVINFAVPKAGDFIDNQAAAVTGELATRMRVQKESNFTVNGISGDRVQNALTVYYDDVIQTLANSLRSTISSTQRLPKLDQSVPIVLSGGTTLPKGFLKRFTAALKTEDFPIKISEVRVAEDPLNSTARGALMAALC</sequence>